<feature type="chain" id="PRO_5029730218" evidence="8">
    <location>
        <begin position="32"/>
        <end position="459"/>
    </location>
</feature>
<dbReference type="GO" id="GO:0019605">
    <property type="term" value="P:butyrate metabolic process"/>
    <property type="evidence" value="ECO:0007669"/>
    <property type="project" value="InterPro"/>
</dbReference>
<dbReference type="Proteomes" id="UP000466794">
    <property type="component" value="Unassembled WGS sequence"/>
</dbReference>
<protein>
    <submittedName>
        <fullName evidence="9">Tannase/feruloyl esterase family alpha/beta hydrolase</fullName>
    </submittedName>
</protein>
<dbReference type="SUPFAM" id="SSF53474">
    <property type="entry name" value="alpha/beta-Hydrolases"/>
    <property type="match status" value="1"/>
</dbReference>
<dbReference type="InterPro" id="IPR011118">
    <property type="entry name" value="Tannase/feruloyl_esterase"/>
</dbReference>
<comment type="similarity">
    <text evidence="1">Belongs to the tannase family.</text>
</comment>
<keyword evidence="3" id="KW-0479">Metal-binding</keyword>
<dbReference type="InterPro" id="IPR016582">
    <property type="entry name" value="OHBut_olig_hydro_put"/>
</dbReference>
<evidence type="ECO:0000256" key="4">
    <source>
        <dbReference type="ARBA" id="ARBA00022729"/>
    </source>
</evidence>
<evidence type="ECO:0000256" key="7">
    <source>
        <dbReference type="ARBA" id="ARBA00023157"/>
    </source>
</evidence>
<keyword evidence="7" id="KW-1015">Disulfide bond</keyword>
<dbReference type="GO" id="GO:0005615">
    <property type="term" value="C:extracellular space"/>
    <property type="evidence" value="ECO:0007669"/>
    <property type="project" value="InterPro"/>
</dbReference>
<accession>A0A7K1V0A8</accession>
<evidence type="ECO:0000256" key="1">
    <source>
        <dbReference type="ARBA" id="ARBA00006249"/>
    </source>
</evidence>
<proteinExistence type="inferred from homology"/>
<dbReference type="EMBL" id="WRPP01000004">
    <property type="protein sequence ID" value="MVU80034.1"/>
    <property type="molecule type" value="Genomic_DNA"/>
</dbReference>
<dbReference type="RefSeq" id="WP_157389583.1">
    <property type="nucleotide sequence ID" value="NZ_WRPP01000004.1"/>
</dbReference>
<evidence type="ECO:0000256" key="8">
    <source>
        <dbReference type="SAM" id="SignalP"/>
    </source>
</evidence>
<dbReference type="GO" id="GO:0046872">
    <property type="term" value="F:metal ion binding"/>
    <property type="evidence" value="ECO:0007669"/>
    <property type="project" value="UniProtKB-KW"/>
</dbReference>
<dbReference type="Pfam" id="PF07519">
    <property type="entry name" value="Tannase"/>
    <property type="match status" value="1"/>
</dbReference>
<comment type="caution">
    <text evidence="9">The sequence shown here is derived from an EMBL/GenBank/DDBJ whole genome shotgun (WGS) entry which is preliminary data.</text>
</comment>
<keyword evidence="5 9" id="KW-0378">Hydrolase</keyword>
<evidence type="ECO:0000313" key="10">
    <source>
        <dbReference type="Proteomes" id="UP000466794"/>
    </source>
</evidence>
<sequence length="459" mass="49064">MPKAHRRGAFRRLAAHTAIATAAIVVAGSMAAGQHAVRTAGCAAPLVAGAQLQVADCLDDLTTAGTVASGHTVPADWAGLHPAGARNPSGVPGMQIDGYFPDNSTTNTNNGWNHDSQFVIRLPEHWNGGLVVSGSPGNRRQYANDFTISDWVLAQGYAFAATDKGNTGAEFYRDDVAPGDAMAEWNNRVTQLTVAAQATVAQRYGRLAAHTYMAGVSNGGYLVRWQLENAPWLYDGGVDWEGTLWSDAANPLTFLPPAIANYGDSASNPVARAAVVAAGFPAESQPLWEYHDKTYWDLTQRVYRQEFDPSYSSVVAGTPFCASGTPQCDADYDYASRPAAVHDAVARIALTGRIQKPLITVHGTLDTLLPIGRDSDLYAAMIRDQGRADLHRYYRVEGGNHVDGLYDTHPDLLRPMLPCFRSAFSALESWTAAGQLPPPDATLARPAAGDPANTCPLGN</sequence>
<evidence type="ECO:0000256" key="6">
    <source>
        <dbReference type="ARBA" id="ARBA00022837"/>
    </source>
</evidence>
<name>A0A7K1V0A8_9NOCA</name>
<feature type="signal peptide" evidence="8">
    <location>
        <begin position="1"/>
        <end position="31"/>
    </location>
</feature>
<evidence type="ECO:0000256" key="5">
    <source>
        <dbReference type="ARBA" id="ARBA00022801"/>
    </source>
</evidence>
<keyword evidence="6" id="KW-0106">Calcium</keyword>
<keyword evidence="10" id="KW-1185">Reference proteome</keyword>
<keyword evidence="2" id="KW-0719">Serine esterase</keyword>
<organism evidence="9 10">
    <name type="scientific">Nocardia terrae</name>
    <dbReference type="NCBI Taxonomy" id="2675851"/>
    <lineage>
        <taxon>Bacteria</taxon>
        <taxon>Bacillati</taxon>
        <taxon>Actinomycetota</taxon>
        <taxon>Actinomycetes</taxon>
        <taxon>Mycobacteriales</taxon>
        <taxon>Nocardiaceae</taxon>
        <taxon>Nocardia</taxon>
    </lineage>
</organism>
<dbReference type="GO" id="GO:0047989">
    <property type="term" value="F:hydroxybutyrate-dimer hydrolase activity"/>
    <property type="evidence" value="ECO:0007669"/>
    <property type="project" value="InterPro"/>
</dbReference>
<reference evidence="9 10" key="1">
    <citation type="submission" date="2019-12" db="EMBL/GenBank/DDBJ databases">
        <title>Nocardia sp. nov. ET3-3 isolated from soil.</title>
        <authorList>
            <person name="Kanchanasin P."/>
            <person name="Tanasupawat S."/>
            <person name="Yuki M."/>
            <person name="Kudo T."/>
        </authorList>
    </citation>
    <scope>NUCLEOTIDE SEQUENCE [LARGE SCALE GENOMIC DNA]</scope>
    <source>
        <strain evidence="9 10">ET3-3</strain>
    </source>
</reference>
<evidence type="ECO:0000313" key="9">
    <source>
        <dbReference type="EMBL" id="MVU80034.1"/>
    </source>
</evidence>
<evidence type="ECO:0000256" key="2">
    <source>
        <dbReference type="ARBA" id="ARBA00022487"/>
    </source>
</evidence>
<dbReference type="AlphaFoldDB" id="A0A7K1V0A8"/>
<keyword evidence="4 8" id="KW-0732">Signal</keyword>
<gene>
    <name evidence="9" type="ORF">GPX89_22655</name>
</gene>
<dbReference type="InterPro" id="IPR029058">
    <property type="entry name" value="AB_hydrolase_fold"/>
</dbReference>
<dbReference type="Pfam" id="PF10605">
    <property type="entry name" value="3HBOH"/>
    <property type="match status" value="1"/>
</dbReference>
<dbReference type="Gene3D" id="3.40.50.1820">
    <property type="entry name" value="alpha/beta hydrolase"/>
    <property type="match status" value="1"/>
</dbReference>
<evidence type="ECO:0000256" key="3">
    <source>
        <dbReference type="ARBA" id="ARBA00022723"/>
    </source>
</evidence>